<dbReference type="Gene3D" id="3.30.930.30">
    <property type="match status" value="1"/>
</dbReference>
<reference evidence="1 2" key="1">
    <citation type="submission" date="2020-04" db="EMBL/GenBank/DDBJ databases">
        <title>Donghicola sp., a member of the Rhodobacteraceae family isolated from mangrove forest in Thailand.</title>
        <authorList>
            <person name="Charoenyingcharoen P."/>
            <person name="Yukphan P."/>
        </authorList>
    </citation>
    <scope>NUCLEOTIDE SEQUENCE [LARGE SCALE GENOMIC DNA]</scope>
    <source>
        <strain evidence="1 2">C2-DW-16</strain>
    </source>
</reference>
<comment type="caution">
    <text evidence="1">The sequence shown here is derived from an EMBL/GenBank/DDBJ whole genome shotgun (WGS) entry which is preliminary data.</text>
</comment>
<gene>
    <name evidence="1" type="ORF">HJ526_19205</name>
</gene>
<dbReference type="RefSeq" id="WP_176856238.1">
    <property type="nucleotide sequence ID" value="NZ_JABCJD010000023.1"/>
</dbReference>
<dbReference type="Proteomes" id="UP000523601">
    <property type="component" value="Unassembled WGS sequence"/>
</dbReference>
<evidence type="ECO:0000313" key="1">
    <source>
        <dbReference type="EMBL" id="NVO29547.1"/>
    </source>
</evidence>
<evidence type="ECO:0008006" key="3">
    <source>
        <dbReference type="Google" id="ProtNLM"/>
    </source>
</evidence>
<protein>
    <recommendedName>
        <fullName evidence="3">Plasmid recombination enzyme</fullName>
    </recommendedName>
</protein>
<sequence>MALLVFNIETATSSMISSLDRHCADRVADGSSAIDPTRSHLNEILHGSEDGVNASLKAFYDGGVKRPTKQAESPYLRIVVGASPEYFRDDPAAVGTWNNDRLDEWRDATMNQLFSEFGDDVVHAELHLDEDTPHIHCVVAPTYLKKPRMPGRQKRGETEKAFEARKEAARTSPGVRTVGRASHETIAKLGSFQRMRERMAVALDHLGIEYGEDRHGQADAKTTAQWVKEQAHQIREDRAKLDAEKKVFEEAKADFLERATKASHNIKSGQQKLANDQKAFAVEVEKKRKEQDALITELRTMKALISKNWKKLTDFMRDFARKPEKSTFEQMQEHEAKRAGLDVRNIMARLDELTAEEPTEETGPTVGS</sequence>
<dbReference type="Pfam" id="PF01076">
    <property type="entry name" value="Mob_Pre"/>
    <property type="match status" value="1"/>
</dbReference>
<name>A0ABX2PJ49_9RHOB</name>
<dbReference type="InterPro" id="IPR001668">
    <property type="entry name" value="Mob_Pre"/>
</dbReference>
<evidence type="ECO:0000313" key="2">
    <source>
        <dbReference type="Proteomes" id="UP000523601"/>
    </source>
</evidence>
<proteinExistence type="predicted"/>
<organism evidence="1 2">
    <name type="scientific">Donghicola mangrovi</name>
    <dbReference type="NCBI Taxonomy" id="2729614"/>
    <lineage>
        <taxon>Bacteria</taxon>
        <taxon>Pseudomonadati</taxon>
        <taxon>Pseudomonadota</taxon>
        <taxon>Alphaproteobacteria</taxon>
        <taxon>Rhodobacterales</taxon>
        <taxon>Roseobacteraceae</taxon>
        <taxon>Donghicola</taxon>
    </lineage>
</organism>
<dbReference type="CDD" id="cd17242">
    <property type="entry name" value="MobM_relaxase"/>
    <property type="match status" value="1"/>
</dbReference>
<accession>A0ABX2PJ49</accession>
<keyword evidence="2" id="KW-1185">Reference proteome</keyword>
<dbReference type="EMBL" id="JABCJD010000023">
    <property type="protein sequence ID" value="NVO29547.1"/>
    <property type="molecule type" value="Genomic_DNA"/>
</dbReference>